<dbReference type="EC" id="2.4.1.-" evidence="12"/>
<dbReference type="Gene3D" id="3.40.50.11660">
    <property type="entry name" value="Glycosyl transferase family 10, C-terminal domain"/>
    <property type="match status" value="1"/>
</dbReference>
<dbReference type="InterPro" id="IPR055270">
    <property type="entry name" value="Glyco_tran_10_C"/>
</dbReference>
<dbReference type="PANTHER" id="PTHR11929:SF226">
    <property type="entry name" value="ATP-DEPENDENT DNA HELICASE-RELATED"/>
    <property type="match status" value="1"/>
</dbReference>
<comment type="caution">
    <text evidence="14">The sequence shown here is derived from an EMBL/GenBank/DDBJ whole genome shotgun (WGS) entry which is preliminary data.</text>
</comment>
<organism evidence="14 15">
    <name type="scientific">Symbiodinium pilosum</name>
    <name type="common">Dinoflagellate</name>
    <dbReference type="NCBI Taxonomy" id="2952"/>
    <lineage>
        <taxon>Eukaryota</taxon>
        <taxon>Sar</taxon>
        <taxon>Alveolata</taxon>
        <taxon>Dinophyceae</taxon>
        <taxon>Suessiales</taxon>
        <taxon>Symbiodiniaceae</taxon>
        <taxon>Symbiodinium</taxon>
    </lineage>
</organism>
<keyword evidence="7" id="KW-0735">Signal-anchor</keyword>
<protein>
    <recommendedName>
        <fullName evidence="12">Fucosyltransferase</fullName>
        <ecNumber evidence="12">2.4.1.-</ecNumber>
    </recommendedName>
</protein>
<gene>
    <name evidence="14" type="primary">FUT3</name>
    <name evidence="14" type="ORF">SPIL2461_LOCUS5292</name>
</gene>
<evidence type="ECO:0000256" key="7">
    <source>
        <dbReference type="ARBA" id="ARBA00022968"/>
    </source>
</evidence>
<comment type="similarity">
    <text evidence="3 12">Belongs to the glycosyltransferase 10 family.</text>
</comment>
<dbReference type="Pfam" id="PF00852">
    <property type="entry name" value="Glyco_transf_10"/>
    <property type="match status" value="1"/>
</dbReference>
<feature type="non-terminal residue" evidence="14">
    <location>
        <position position="317"/>
    </location>
</feature>
<proteinExistence type="inferred from homology"/>
<evidence type="ECO:0000313" key="14">
    <source>
        <dbReference type="EMBL" id="CAE7257661.1"/>
    </source>
</evidence>
<keyword evidence="8" id="KW-1133">Transmembrane helix</keyword>
<dbReference type="FunFam" id="3.40.50.11660:FF:000002">
    <property type="entry name" value="Alpha-(1,3)-fucosyltransferase"/>
    <property type="match status" value="1"/>
</dbReference>
<dbReference type="Proteomes" id="UP000649617">
    <property type="component" value="Unassembled WGS sequence"/>
</dbReference>
<comment type="subcellular location">
    <subcellularLocation>
        <location evidence="11">Endomembrane system</location>
        <topology evidence="11">Single-pass membrane protein</topology>
    </subcellularLocation>
    <subcellularLocation>
        <location evidence="12">Golgi apparatus</location>
        <location evidence="12">Golgi stack membrane</location>
        <topology evidence="12">Single-pass type II membrane protein</topology>
    </subcellularLocation>
    <subcellularLocation>
        <location evidence="1">Membrane</location>
        <topology evidence="1">Single-pass type II membrane protein</topology>
    </subcellularLocation>
</comment>
<dbReference type="InterPro" id="IPR038577">
    <property type="entry name" value="GT10-like_C_sf"/>
</dbReference>
<keyword evidence="9" id="KW-0472">Membrane</keyword>
<keyword evidence="4 12" id="KW-0328">Glycosyltransferase</keyword>
<keyword evidence="12" id="KW-0333">Golgi apparatus</keyword>
<dbReference type="OrthoDB" id="435191at2759"/>
<keyword evidence="5 12" id="KW-0808">Transferase</keyword>
<sequence length="317" mass="36737">VSQHVQLGKVNNCSVSCLLTQDLQKWDRADAIVFDAFYMSPVEERLLDKSKKRISQKWLFNFDFEPPIYDGRPLLKRVVQTLDPLIDWTFTFNPRGDFHKPHWGLASHAEDATVFATNWAENKNRILLWFSSTRCESKFKRNEIFKKLSSYLPDGSVDLFGECGKRDPCGGRGSITNPKTPKDCIRRLARSYKFYAAFENSRCRGYTTEKLRTGLLHGMVPIAYGGMDRSDYELIVPADSFIHVDDFTSLENLAKFILELDKDDAKYNAYFAWRARLHVEDRLVTASRKYCELCTELQKPQALLLRWQLITFSDSRA</sequence>
<name>A0A812M3I9_SYMPI</name>
<keyword evidence="6 12" id="KW-0812">Transmembrane</keyword>
<evidence type="ECO:0000256" key="3">
    <source>
        <dbReference type="ARBA" id="ARBA00008919"/>
    </source>
</evidence>
<evidence type="ECO:0000259" key="13">
    <source>
        <dbReference type="Pfam" id="PF00852"/>
    </source>
</evidence>
<keyword evidence="15" id="KW-1185">Reference proteome</keyword>
<evidence type="ECO:0000256" key="2">
    <source>
        <dbReference type="ARBA" id="ARBA00004922"/>
    </source>
</evidence>
<evidence type="ECO:0000256" key="8">
    <source>
        <dbReference type="ARBA" id="ARBA00022989"/>
    </source>
</evidence>
<evidence type="ECO:0000256" key="5">
    <source>
        <dbReference type="ARBA" id="ARBA00022679"/>
    </source>
</evidence>
<evidence type="ECO:0000256" key="12">
    <source>
        <dbReference type="RuleBase" id="RU003832"/>
    </source>
</evidence>
<dbReference type="AlphaFoldDB" id="A0A812M3I9"/>
<reference evidence="14" key="1">
    <citation type="submission" date="2021-02" db="EMBL/GenBank/DDBJ databases">
        <authorList>
            <person name="Dougan E. K."/>
            <person name="Rhodes N."/>
            <person name="Thang M."/>
            <person name="Chan C."/>
        </authorList>
    </citation>
    <scope>NUCLEOTIDE SEQUENCE</scope>
</reference>
<accession>A0A812M3I9</accession>
<dbReference type="UniPathway" id="UPA00378"/>
<keyword evidence="10" id="KW-0325">Glycoprotein</keyword>
<dbReference type="EMBL" id="CAJNIZ010007398">
    <property type="protein sequence ID" value="CAE7257661.1"/>
    <property type="molecule type" value="Genomic_DNA"/>
</dbReference>
<dbReference type="SUPFAM" id="SSF53756">
    <property type="entry name" value="UDP-Glycosyltransferase/glycogen phosphorylase"/>
    <property type="match status" value="1"/>
</dbReference>
<evidence type="ECO:0000256" key="11">
    <source>
        <dbReference type="ARBA" id="ARBA00037847"/>
    </source>
</evidence>
<evidence type="ECO:0000313" key="15">
    <source>
        <dbReference type="Proteomes" id="UP000649617"/>
    </source>
</evidence>
<evidence type="ECO:0000256" key="10">
    <source>
        <dbReference type="ARBA" id="ARBA00023180"/>
    </source>
</evidence>
<evidence type="ECO:0000256" key="1">
    <source>
        <dbReference type="ARBA" id="ARBA00004606"/>
    </source>
</evidence>
<evidence type="ECO:0000256" key="9">
    <source>
        <dbReference type="ARBA" id="ARBA00023136"/>
    </source>
</evidence>
<feature type="domain" description="Fucosyltransferase C-terminal" evidence="13">
    <location>
        <begin position="121"/>
        <end position="301"/>
    </location>
</feature>
<evidence type="ECO:0000256" key="6">
    <source>
        <dbReference type="ARBA" id="ARBA00022692"/>
    </source>
</evidence>
<dbReference type="PANTHER" id="PTHR11929">
    <property type="entry name" value="ALPHA- 1,3 -FUCOSYLTRANSFERASE"/>
    <property type="match status" value="1"/>
</dbReference>
<evidence type="ECO:0000256" key="4">
    <source>
        <dbReference type="ARBA" id="ARBA00022676"/>
    </source>
</evidence>
<dbReference type="GO" id="GO:0032580">
    <property type="term" value="C:Golgi cisterna membrane"/>
    <property type="evidence" value="ECO:0007669"/>
    <property type="project" value="UniProtKB-SubCell"/>
</dbReference>
<dbReference type="InterPro" id="IPR001503">
    <property type="entry name" value="Glyco_trans_10"/>
</dbReference>
<comment type="pathway">
    <text evidence="2">Protein modification; protein glycosylation.</text>
</comment>
<dbReference type="GO" id="GO:0046920">
    <property type="term" value="F:alpha-(1-&gt;3)-fucosyltransferase activity"/>
    <property type="evidence" value="ECO:0007669"/>
    <property type="project" value="TreeGrafter"/>
</dbReference>